<feature type="transmembrane region" description="Helical" evidence="1">
    <location>
        <begin position="147"/>
        <end position="170"/>
    </location>
</feature>
<dbReference type="InterPro" id="IPR034804">
    <property type="entry name" value="SQR/QFR_C/D"/>
</dbReference>
<evidence type="ECO:0000313" key="2">
    <source>
        <dbReference type="EMBL" id="KDA53036.1"/>
    </source>
</evidence>
<evidence type="ECO:0008006" key="4">
    <source>
        <dbReference type="Google" id="ProtNLM"/>
    </source>
</evidence>
<dbReference type="Gene3D" id="1.20.1300.10">
    <property type="entry name" value="Fumarate reductase/succinate dehydrogenase, transmembrane subunit"/>
    <property type="match status" value="1"/>
</dbReference>
<dbReference type="NCBIfam" id="TIGR02046">
    <property type="entry name" value="sdhC_b558_fam"/>
    <property type="match status" value="1"/>
</dbReference>
<keyword evidence="1" id="KW-0812">Transmembrane</keyword>
<evidence type="ECO:0000256" key="1">
    <source>
        <dbReference type="SAM" id="Phobius"/>
    </source>
</evidence>
<dbReference type="OrthoDB" id="9802842at2"/>
<dbReference type="Proteomes" id="UP000027284">
    <property type="component" value="Unassembled WGS sequence"/>
</dbReference>
<dbReference type="STRING" id="1312852.EG19_07945"/>
<keyword evidence="1" id="KW-0472">Membrane</keyword>
<organism evidence="2 3">
    <name type="scientific">Thermoanaerobaculum aquaticum</name>
    <dbReference type="NCBI Taxonomy" id="1312852"/>
    <lineage>
        <taxon>Bacteria</taxon>
        <taxon>Pseudomonadati</taxon>
        <taxon>Acidobacteriota</taxon>
        <taxon>Thermoanaerobaculia</taxon>
        <taxon>Thermoanaerobaculales</taxon>
        <taxon>Thermoanaerobaculaceae</taxon>
        <taxon>Thermoanaerobaculum</taxon>
    </lineage>
</organism>
<comment type="caution">
    <text evidence="2">The sequence shown here is derived from an EMBL/GenBank/DDBJ whole genome shotgun (WGS) entry which is preliminary data.</text>
</comment>
<gene>
    <name evidence="2" type="ORF">EG19_07945</name>
</gene>
<keyword evidence="1" id="KW-1133">Transmembrane helix</keyword>
<feature type="transmembrane region" description="Helical" evidence="1">
    <location>
        <begin position="191"/>
        <end position="216"/>
    </location>
</feature>
<dbReference type="SUPFAM" id="SSF81343">
    <property type="entry name" value="Fumarate reductase respiratory complex transmembrane subunits"/>
    <property type="match status" value="1"/>
</dbReference>
<protein>
    <recommendedName>
        <fullName evidence="4">Succinate dehydrogenase</fullName>
    </recommendedName>
</protein>
<dbReference type="AlphaFoldDB" id="A0A062XY32"/>
<keyword evidence="3" id="KW-1185">Reference proteome</keyword>
<dbReference type="RefSeq" id="WP_038050287.1">
    <property type="nucleotide sequence ID" value="NZ_JMFG01000035.1"/>
</dbReference>
<name>A0A062XY32_9BACT</name>
<feature type="transmembrane region" description="Helical" evidence="1">
    <location>
        <begin position="15"/>
        <end position="38"/>
    </location>
</feature>
<accession>A0A062XY32</accession>
<dbReference type="CDD" id="cd03498">
    <property type="entry name" value="SQR_TypeB_2_TM"/>
    <property type="match status" value="1"/>
</dbReference>
<proteinExistence type="predicted"/>
<feature type="transmembrane region" description="Helical" evidence="1">
    <location>
        <begin position="107"/>
        <end position="127"/>
    </location>
</feature>
<reference evidence="2 3" key="1">
    <citation type="submission" date="2014-04" db="EMBL/GenBank/DDBJ databases">
        <title>The Genome Sequence of Thermoanaerobaculum aquaticum MP-01, The First Cultivated Group 23 Acidobacterium.</title>
        <authorList>
            <person name="Stamps B.W."/>
            <person name="Losey N.A."/>
            <person name="Lawson P.A."/>
            <person name="Stevenson B.S."/>
        </authorList>
    </citation>
    <scope>NUCLEOTIDE SEQUENCE [LARGE SCALE GENOMIC DNA]</scope>
    <source>
        <strain evidence="2 3">MP-01</strain>
    </source>
</reference>
<dbReference type="GO" id="GO:0016020">
    <property type="term" value="C:membrane"/>
    <property type="evidence" value="ECO:0007669"/>
    <property type="project" value="InterPro"/>
</dbReference>
<sequence>MKVLSFYSTTVGKKLVMAVTGLILAVFVLGHMAGNLQIYQGPEKLNHYAQLLRVSMPLLWTVRLILLVSVVLHIVAAVQVTLQNWRSRPQKYAVSAYQEADIASRTMIWGGLVVAAFVVYHLLHLTFGTAHGDFKPGDVYHNVVSGFQVPLVSLFYILANIFLALHLYHGMWSWFQTLGFSHPKYNRARRVFATVYAVVIAVGNISIPVSVLAGWVK</sequence>
<evidence type="ECO:0000313" key="3">
    <source>
        <dbReference type="Proteomes" id="UP000027284"/>
    </source>
</evidence>
<dbReference type="EMBL" id="JMFG01000035">
    <property type="protein sequence ID" value="KDA53036.1"/>
    <property type="molecule type" value="Genomic_DNA"/>
</dbReference>
<dbReference type="InterPro" id="IPR011138">
    <property type="entry name" value="Cytochrome_b-558"/>
</dbReference>
<feature type="transmembrane region" description="Helical" evidence="1">
    <location>
        <begin position="58"/>
        <end position="82"/>
    </location>
</feature>